<keyword evidence="8" id="KW-1185">Reference proteome</keyword>
<evidence type="ECO:0000256" key="4">
    <source>
        <dbReference type="ARBA" id="ARBA00022989"/>
    </source>
</evidence>
<evidence type="ECO:0000256" key="5">
    <source>
        <dbReference type="ARBA" id="ARBA00023136"/>
    </source>
</evidence>
<protein>
    <submittedName>
        <fullName evidence="7">YihY/virulence factor BrkB family protein</fullName>
    </submittedName>
</protein>
<gene>
    <name evidence="7" type="ORF">OKJ99_42475</name>
</gene>
<keyword evidence="2" id="KW-1003">Cell membrane</keyword>
<organism evidence="7 8">
    <name type="scientific">Streptomyces endophyticus</name>
    <dbReference type="NCBI Taxonomy" id="714166"/>
    <lineage>
        <taxon>Bacteria</taxon>
        <taxon>Bacillati</taxon>
        <taxon>Actinomycetota</taxon>
        <taxon>Actinomycetes</taxon>
        <taxon>Kitasatosporales</taxon>
        <taxon>Streptomycetaceae</taxon>
        <taxon>Streptomyces</taxon>
    </lineage>
</organism>
<comment type="subcellular location">
    <subcellularLocation>
        <location evidence="1">Cell membrane</location>
        <topology evidence="1">Multi-pass membrane protein</topology>
    </subcellularLocation>
</comment>
<keyword evidence="3 6" id="KW-0812">Transmembrane</keyword>
<dbReference type="Pfam" id="PF03631">
    <property type="entry name" value="Virul_fac_BrkB"/>
    <property type="match status" value="1"/>
</dbReference>
<sequence length="285" mass="30958">MSDSSGRVTRTVQWATERVETVRERVPFVTRAVRQLGAVRLLDSSTRLAAQAFLTAIPMLFVVAAFAPSAVRQQLLDSSRTAMGLSGASLDQVKQVYAADDTGTRDTSGVVGVLVTLLSATACSRALQRVCERSWDLPPAGLRLVAWRWLAWLGVWTTAILAQGVLRDGFGAGAWLGLVLSYLTSVLLWWWTQHLLLGSRVAWLPLLPGALLTGAGVVTLSWASHLYMPRVLNRSLAQFGPFGLVFTLLSWLIVLFTVVCVGISVGHVVARERPVARLLRTPEAG</sequence>
<feature type="transmembrane region" description="Helical" evidence="6">
    <location>
        <begin position="203"/>
        <end position="224"/>
    </location>
</feature>
<feature type="transmembrane region" description="Helical" evidence="6">
    <location>
        <begin position="149"/>
        <end position="166"/>
    </location>
</feature>
<feature type="transmembrane region" description="Helical" evidence="6">
    <location>
        <begin position="244"/>
        <end position="270"/>
    </location>
</feature>
<evidence type="ECO:0000256" key="2">
    <source>
        <dbReference type="ARBA" id="ARBA00022475"/>
    </source>
</evidence>
<proteinExistence type="predicted"/>
<feature type="transmembrane region" description="Helical" evidence="6">
    <location>
        <begin position="48"/>
        <end position="71"/>
    </location>
</feature>
<feature type="transmembrane region" description="Helical" evidence="6">
    <location>
        <begin position="172"/>
        <end position="191"/>
    </location>
</feature>
<dbReference type="InterPro" id="IPR017039">
    <property type="entry name" value="Virul_fac_BrkB"/>
</dbReference>
<dbReference type="Proteomes" id="UP001354931">
    <property type="component" value="Unassembled WGS sequence"/>
</dbReference>
<evidence type="ECO:0000256" key="6">
    <source>
        <dbReference type="SAM" id="Phobius"/>
    </source>
</evidence>
<comment type="caution">
    <text evidence="7">The sequence shown here is derived from an EMBL/GenBank/DDBJ whole genome shotgun (WGS) entry which is preliminary data.</text>
</comment>
<accession>A0ABU6FJP0</accession>
<evidence type="ECO:0000256" key="3">
    <source>
        <dbReference type="ARBA" id="ARBA00022692"/>
    </source>
</evidence>
<dbReference type="RefSeq" id="WP_326024004.1">
    <property type="nucleotide sequence ID" value="NZ_JAOZYC010000207.1"/>
</dbReference>
<dbReference type="EMBL" id="JAOZYC010000207">
    <property type="protein sequence ID" value="MEB8344163.1"/>
    <property type="molecule type" value="Genomic_DNA"/>
</dbReference>
<evidence type="ECO:0000313" key="7">
    <source>
        <dbReference type="EMBL" id="MEB8344163.1"/>
    </source>
</evidence>
<evidence type="ECO:0000256" key="1">
    <source>
        <dbReference type="ARBA" id="ARBA00004651"/>
    </source>
</evidence>
<name>A0ABU6FJP0_9ACTN</name>
<keyword evidence="4 6" id="KW-1133">Transmembrane helix</keyword>
<reference evidence="7 8" key="1">
    <citation type="submission" date="2022-10" db="EMBL/GenBank/DDBJ databases">
        <authorList>
            <person name="Xie J."/>
            <person name="Shen N."/>
        </authorList>
    </citation>
    <scope>NUCLEOTIDE SEQUENCE [LARGE SCALE GENOMIC DNA]</scope>
    <source>
        <strain evidence="7 8">YIM65594</strain>
    </source>
</reference>
<evidence type="ECO:0000313" key="8">
    <source>
        <dbReference type="Proteomes" id="UP001354931"/>
    </source>
</evidence>
<keyword evidence="5 6" id="KW-0472">Membrane</keyword>